<evidence type="ECO:0000313" key="1">
    <source>
        <dbReference type="EMBL" id="PZX48678.1"/>
    </source>
</evidence>
<dbReference type="PROSITE" id="PS51257">
    <property type="entry name" value="PROKAR_LIPOPROTEIN"/>
    <property type="match status" value="1"/>
</dbReference>
<dbReference type="AlphaFoldDB" id="A0A2W7QJF2"/>
<evidence type="ECO:0000313" key="2">
    <source>
        <dbReference type="Proteomes" id="UP000248882"/>
    </source>
</evidence>
<reference evidence="1 2" key="1">
    <citation type="submission" date="2018-06" db="EMBL/GenBank/DDBJ databases">
        <title>Genomic Encyclopedia of Archaeal and Bacterial Type Strains, Phase II (KMG-II): from individual species to whole genera.</title>
        <authorList>
            <person name="Goeker M."/>
        </authorList>
    </citation>
    <scope>NUCLEOTIDE SEQUENCE [LARGE SCALE GENOMIC DNA]</scope>
    <source>
        <strain evidence="1 2">DSM 19830</strain>
    </source>
</reference>
<comment type="caution">
    <text evidence="1">The sequence shown here is derived from an EMBL/GenBank/DDBJ whole genome shotgun (WGS) entry which is preliminary data.</text>
</comment>
<dbReference type="OrthoDB" id="823984at2"/>
<name>A0A2W7QJF2_9BACT</name>
<protein>
    <recommendedName>
        <fullName evidence="3">TolB-like protein</fullName>
    </recommendedName>
</protein>
<sequence length="356" mass="41237">MKSLSYLYLIMLIVFGCNNKNNNIFKKIQPNNIIFEKTYELKGEELEIDAFVSNNLIIFDTLIILVTPQSETLYHAISTNDYNWDKKFIRKGEGPNEFQNVLKPLSYEKKDNDLLLTFYDKAREGLFHYNLTQSFNQGIDIFQDTISLGETTEIYRAYKITDNKVFIDNLDFINLNQIYSVYEDKKIISTDTALVSGLINQSDSYIMTTITSFNENKLKYAGAMMFMDQINIYDINNPNNSLAITANNNNRPSINEVSKTLMPYKNEFYVDLRQTDSYIFGLYANQSRKEWATGDNPGVIHIIDWEGNPICKLKTKEKLIHFDIDSNSNTLYGMTEKEEIIKYNLDEISELAQSGK</sequence>
<gene>
    <name evidence="1" type="ORF">LV85_03492</name>
</gene>
<accession>A0A2W7QJF2</accession>
<keyword evidence="2" id="KW-1185">Reference proteome</keyword>
<dbReference type="EMBL" id="QKZT01000018">
    <property type="protein sequence ID" value="PZX48678.1"/>
    <property type="molecule type" value="Genomic_DNA"/>
</dbReference>
<evidence type="ECO:0008006" key="3">
    <source>
        <dbReference type="Google" id="ProtNLM"/>
    </source>
</evidence>
<dbReference type="SUPFAM" id="SSF101898">
    <property type="entry name" value="NHL repeat"/>
    <property type="match status" value="1"/>
</dbReference>
<dbReference type="Proteomes" id="UP000248882">
    <property type="component" value="Unassembled WGS sequence"/>
</dbReference>
<proteinExistence type="predicted"/>
<organism evidence="1 2">
    <name type="scientific">Algoriphagus chordae</name>
    <dbReference type="NCBI Taxonomy" id="237019"/>
    <lineage>
        <taxon>Bacteria</taxon>
        <taxon>Pseudomonadati</taxon>
        <taxon>Bacteroidota</taxon>
        <taxon>Cytophagia</taxon>
        <taxon>Cytophagales</taxon>
        <taxon>Cyclobacteriaceae</taxon>
        <taxon>Algoriphagus</taxon>
    </lineage>
</organism>